<dbReference type="AlphaFoldDB" id="A0AB74U9V6"/>
<evidence type="ECO:0000313" key="3">
    <source>
        <dbReference type="EMBL" id="XCJ78525.1"/>
    </source>
</evidence>
<evidence type="ECO:0000256" key="1">
    <source>
        <dbReference type="ARBA" id="ARBA00006817"/>
    </source>
</evidence>
<organism evidence="3">
    <name type="scientific">Salinicola endophyticus</name>
    <dbReference type="NCBI Taxonomy" id="1949083"/>
    <lineage>
        <taxon>Bacteria</taxon>
        <taxon>Pseudomonadati</taxon>
        <taxon>Pseudomonadota</taxon>
        <taxon>Gammaproteobacteria</taxon>
        <taxon>Oceanospirillales</taxon>
        <taxon>Halomonadaceae</taxon>
        <taxon>Salinicola</taxon>
    </lineage>
</organism>
<gene>
    <name evidence="3" type="ORF">ABV408_13910</name>
</gene>
<sequence>MNEESRHTEIVHECDLDHPLEQVWKAVTAPALLTRWIGFTPSSIDASQGGIDYRIVETQAPERVWLDWHDPATDQPDSTVLIELTPLSPSRTRLRLTHRPGVAMQRAANDECQSPQALAA</sequence>
<dbReference type="SUPFAM" id="SSF55961">
    <property type="entry name" value="Bet v1-like"/>
    <property type="match status" value="1"/>
</dbReference>
<dbReference type="CDD" id="cd07814">
    <property type="entry name" value="SRPBCC_CalC_Aha1-like"/>
    <property type="match status" value="1"/>
</dbReference>
<dbReference type="InterPro" id="IPR013538">
    <property type="entry name" value="ASHA1/2-like_C"/>
</dbReference>
<dbReference type="Pfam" id="PF08327">
    <property type="entry name" value="AHSA1"/>
    <property type="match status" value="1"/>
</dbReference>
<comment type="similarity">
    <text evidence="1">Belongs to the AHA1 family.</text>
</comment>
<dbReference type="InterPro" id="IPR023393">
    <property type="entry name" value="START-like_dom_sf"/>
</dbReference>
<evidence type="ECO:0000259" key="2">
    <source>
        <dbReference type="Pfam" id="PF08327"/>
    </source>
</evidence>
<dbReference type="RefSeq" id="WP_353979513.1">
    <property type="nucleotide sequence ID" value="NZ_CP159578.1"/>
</dbReference>
<accession>A0AB74U9V6</accession>
<feature type="domain" description="Activator of Hsp90 ATPase homologue 1/2-like C-terminal" evidence="2">
    <location>
        <begin position="17"/>
        <end position="109"/>
    </location>
</feature>
<dbReference type="Gene3D" id="3.30.530.20">
    <property type="match status" value="1"/>
</dbReference>
<reference evidence="3" key="1">
    <citation type="submission" date="2024-06" db="EMBL/GenBank/DDBJ databases">
        <title>Complete genome of Salinicola endophyticus HNIBRBA4755.</title>
        <authorList>
            <person name="Shin S.Y."/>
            <person name="Kang H."/>
            <person name="Song J."/>
        </authorList>
    </citation>
    <scope>NUCLEOTIDE SEQUENCE</scope>
    <source>
        <strain evidence="3">HNIBRBA4755</strain>
    </source>
</reference>
<name>A0AB74U9V6_9GAMM</name>
<dbReference type="EMBL" id="CP159578">
    <property type="protein sequence ID" value="XCJ78525.1"/>
    <property type="molecule type" value="Genomic_DNA"/>
</dbReference>
<proteinExistence type="inferred from homology"/>
<protein>
    <submittedName>
        <fullName evidence="3">SRPBCC domain-containing protein</fullName>
    </submittedName>
</protein>